<sequence>MSDVQNPDSCDGVSSQQQDVNQPQSQAAKKRVSVPPIIIDNPTNSTLLIKSINDITESIVEGKMIEKDRVKVSPSSADAHRKIQIEISEQKLKSHTFETEDQNELKVVILGLLSGYPVEEILKGFKFQPIQ</sequence>
<feature type="region of interest" description="Disordered" evidence="1">
    <location>
        <begin position="1"/>
        <end position="34"/>
    </location>
</feature>
<reference evidence="2 3" key="1">
    <citation type="journal article" date="2019" name="Sci. Rep.">
        <title>Orb-weaving spider Araneus ventricosus genome elucidates the spidroin gene catalogue.</title>
        <authorList>
            <person name="Kono N."/>
            <person name="Nakamura H."/>
            <person name="Ohtoshi R."/>
            <person name="Moran D.A.P."/>
            <person name="Shinohara A."/>
            <person name="Yoshida Y."/>
            <person name="Fujiwara M."/>
            <person name="Mori M."/>
            <person name="Tomita M."/>
            <person name="Arakawa K."/>
        </authorList>
    </citation>
    <scope>NUCLEOTIDE SEQUENCE [LARGE SCALE GENOMIC DNA]</scope>
</reference>
<feature type="compositionally biased region" description="Low complexity" evidence="1">
    <location>
        <begin position="14"/>
        <end position="26"/>
    </location>
</feature>
<protein>
    <submittedName>
        <fullName evidence="2">Uncharacterized protein</fullName>
    </submittedName>
</protein>
<accession>A0A4Y2EP28</accession>
<keyword evidence="3" id="KW-1185">Reference proteome</keyword>
<evidence type="ECO:0000313" key="3">
    <source>
        <dbReference type="Proteomes" id="UP000499080"/>
    </source>
</evidence>
<comment type="caution">
    <text evidence="2">The sequence shown here is derived from an EMBL/GenBank/DDBJ whole genome shotgun (WGS) entry which is preliminary data.</text>
</comment>
<dbReference type="EMBL" id="BGPR01000652">
    <property type="protein sequence ID" value="GBM30089.1"/>
    <property type="molecule type" value="Genomic_DNA"/>
</dbReference>
<evidence type="ECO:0000256" key="1">
    <source>
        <dbReference type="SAM" id="MobiDB-lite"/>
    </source>
</evidence>
<name>A0A4Y2EP28_ARAVE</name>
<dbReference type="AlphaFoldDB" id="A0A4Y2EP28"/>
<dbReference type="Proteomes" id="UP000499080">
    <property type="component" value="Unassembled WGS sequence"/>
</dbReference>
<dbReference type="OrthoDB" id="8123891at2759"/>
<organism evidence="2 3">
    <name type="scientific">Araneus ventricosus</name>
    <name type="common">Orbweaver spider</name>
    <name type="synonym">Epeira ventricosa</name>
    <dbReference type="NCBI Taxonomy" id="182803"/>
    <lineage>
        <taxon>Eukaryota</taxon>
        <taxon>Metazoa</taxon>
        <taxon>Ecdysozoa</taxon>
        <taxon>Arthropoda</taxon>
        <taxon>Chelicerata</taxon>
        <taxon>Arachnida</taxon>
        <taxon>Araneae</taxon>
        <taxon>Araneomorphae</taxon>
        <taxon>Entelegynae</taxon>
        <taxon>Araneoidea</taxon>
        <taxon>Araneidae</taxon>
        <taxon>Araneus</taxon>
    </lineage>
</organism>
<gene>
    <name evidence="2" type="ORF">AVEN_78494_1</name>
</gene>
<proteinExistence type="predicted"/>
<evidence type="ECO:0000313" key="2">
    <source>
        <dbReference type="EMBL" id="GBM30089.1"/>
    </source>
</evidence>